<dbReference type="EMBL" id="JABAGA010000002">
    <property type="protein sequence ID" value="NMF09106.1"/>
    <property type="molecule type" value="Genomic_DNA"/>
</dbReference>
<keyword evidence="2" id="KW-1133">Transmembrane helix</keyword>
<evidence type="ECO:0000256" key="2">
    <source>
        <dbReference type="SAM" id="Phobius"/>
    </source>
</evidence>
<dbReference type="InterPro" id="IPR021424">
    <property type="entry name" value="PorA"/>
</dbReference>
<organism evidence="3 4">
    <name type="scientific">Corynebacterium xerosis</name>
    <dbReference type="NCBI Taxonomy" id="1725"/>
    <lineage>
        <taxon>Bacteria</taxon>
        <taxon>Bacillati</taxon>
        <taxon>Actinomycetota</taxon>
        <taxon>Actinomycetes</taxon>
        <taxon>Mycobacteriales</taxon>
        <taxon>Corynebacteriaceae</taxon>
        <taxon>Corynebacterium</taxon>
    </lineage>
</organism>
<dbReference type="OrthoDB" id="153031at2"/>
<name>A0A7X9XTG2_9CORY</name>
<dbReference type="Pfam" id="PF11271">
    <property type="entry name" value="PorA"/>
    <property type="match status" value="1"/>
</dbReference>
<comment type="caution">
    <text evidence="3">The sequence shown here is derived from an EMBL/GenBank/DDBJ whole genome shotgun (WGS) entry which is preliminary data.</text>
</comment>
<feature type="region of interest" description="Disordered" evidence="1">
    <location>
        <begin position="313"/>
        <end position="353"/>
    </location>
</feature>
<dbReference type="RefSeq" id="WP_082719242.1">
    <property type="nucleotide sequence ID" value="NZ_DYUU01000108.1"/>
</dbReference>
<feature type="transmembrane region" description="Helical" evidence="2">
    <location>
        <begin position="292"/>
        <end position="312"/>
    </location>
</feature>
<evidence type="ECO:0000256" key="1">
    <source>
        <dbReference type="SAM" id="MobiDB-lite"/>
    </source>
</evidence>
<gene>
    <name evidence="3" type="ORF">HF852_05775</name>
</gene>
<evidence type="ECO:0000313" key="3">
    <source>
        <dbReference type="EMBL" id="NMF09106.1"/>
    </source>
</evidence>
<keyword evidence="2" id="KW-0472">Membrane</keyword>
<keyword evidence="2" id="KW-0812">Transmembrane</keyword>
<proteinExistence type="predicted"/>
<dbReference type="AlphaFoldDB" id="A0A7X9XTG2"/>
<dbReference type="GeneID" id="95321484"/>
<evidence type="ECO:0000313" key="4">
    <source>
        <dbReference type="Proteomes" id="UP000589552"/>
    </source>
</evidence>
<protein>
    <submittedName>
        <fullName evidence="3">DUF3068 domain-containing protein</fullName>
    </submittedName>
</protein>
<dbReference type="Proteomes" id="UP000589552">
    <property type="component" value="Unassembled WGS sequence"/>
</dbReference>
<accession>A0A7X9XTG2</accession>
<feature type="compositionally biased region" description="Basic and acidic residues" evidence="1">
    <location>
        <begin position="314"/>
        <end position="353"/>
    </location>
</feature>
<sequence length="353" mass="38731">MLPRSRIIAVLIIGLGAAMIAAGAFLPRLVSDDPRIPLDLPDTTYALRAEDGVSSRLLPDGTREDAVGPIRRQFHGELIEPADERRVSVRVGTSTTRELPPEVMGTDPILELVDAAVWTFTIDRLGGEFLGPAMLTDQMAGVPVEVPVDGYWVKFPADAGPVSYPVFDDFLRRTVPAEFVGAEERGGNEVLRYRQTVEPTNLATLYRSNTSQIDVDGKTGFLMYQGTRDWLVEPESGMVVDIDEDLDLRWESREGERLRTALRFTGGIDDQSSARLLQQALEVADTAPVRPWSIALLVIGAILAFGGIVGAMRPEGRERGNGPDGNRKGDAENARGRRRETKLEDAPENVRGR</sequence>
<reference evidence="3 4" key="1">
    <citation type="submission" date="2020-04" db="EMBL/GenBank/DDBJ databases">
        <authorList>
            <person name="Hitch T.C.A."/>
            <person name="Wylensek D."/>
            <person name="Clavel T."/>
        </authorList>
    </citation>
    <scope>NUCLEOTIDE SEQUENCE [LARGE SCALE GENOMIC DNA]</scope>
    <source>
        <strain evidence="3 4">BL-383-APC-2I</strain>
    </source>
</reference>